<keyword evidence="1" id="KW-0732">Signal</keyword>
<sequence>MSVKRFALIIPLVFYVISGAHASDANVKLVSDSLCGTSGMNTYRLEIMINNGVLGRSELESILPTAMQDCLVSPELLINPDGAAFVTKYLPMDAKVPWAIVGTLYDARTKNPKMYTAASDMLSKVVLLGPMRPVKLSKLLQKVRRSPKDAASKVSERLASSTNCWGDSIPYLIIRTGDWEAIKIAIERGLIAPDTRFPYTPGIPKHIPIYDSYIEVTNASLSEYRIGDHLLMAKSRTECPWIEMQRNGLTMTLAEMLIEHIRSDRSVSELLTFVLKRGFKVAPSTFHSLVIPYRGPRLGMGLSKDGFAITIERESLFDDLIEAGADINYAQNGKTILRRAIDGQEFNWPNGRLIDALTKRGARLN</sequence>
<organism evidence="2 3">
    <name type="scientific">Rhodopseudomonas faecalis</name>
    <dbReference type="NCBI Taxonomy" id="99655"/>
    <lineage>
        <taxon>Bacteria</taxon>
        <taxon>Pseudomonadati</taxon>
        <taxon>Pseudomonadota</taxon>
        <taxon>Alphaproteobacteria</taxon>
        <taxon>Hyphomicrobiales</taxon>
        <taxon>Nitrobacteraceae</taxon>
        <taxon>Rhodopseudomonas</taxon>
    </lineage>
</organism>
<accession>A0A318TA53</accession>
<keyword evidence="3" id="KW-1185">Reference proteome</keyword>
<dbReference type="Proteomes" id="UP000248148">
    <property type="component" value="Unassembled WGS sequence"/>
</dbReference>
<feature type="chain" id="PRO_5016373977" description="Ankyrin repeat protein" evidence="1">
    <location>
        <begin position="23"/>
        <end position="365"/>
    </location>
</feature>
<evidence type="ECO:0000313" key="3">
    <source>
        <dbReference type="Proteomes" id="UP000248148"/>
    </source>
</evidence>
<comment type="caution">
    <text evidence="2">The sequence shown here is derived from an EMBL/GenBank/DDBJ whole genome shotgun (WGS) entry which is preliminary data.</text>
</comment>
<reference evidence="2 3" key="1">
    <citation type="submission" date="2018-06" db="EMBL/GenBank/DDBJ databases">
        <title>Genomic Encyclopedia of Archaeal and Bacterial Type Strains, Phase II (KMG-II): from individual species to whole genera.</title>
        <authorList>
            <person name="Goeker M."/>
        </authorList>
    </citation>
    <scope>NUCLEOTIDE SEQUENCE [LARGE SCALE GENOMIC DNA]</scope>
    <source>
        <strain evidence="2 3">JCM 11668</strain>
    </source>
</reference>
<dbReference type="AlphaFoldDB" id="A0A318TA53"/>
<name>A0A318TA53_9BRAD</name>
<evidence type="ECO:0000313" key="2">
    <source>
        <dbReference type="EMBL" id="PYF01841.1"/>
    </source>
</evidence>
<feature type="signal peptide" evidence="1">
    <location>
        <begin position="1"/>
        <end position="22"/>
    </location>
</feature>
<gene>
    <name evidence="2" type="ORF">BJ122_11764</name>
</gene>
<protein>
    <recommendedName>
        <fullName evidence="4">Ankyrin repeat protein</fullName>
    </recommendedName>
</protein>
<dbReference type="RefSeq" id="WP_146227198.1">
    <property type="nucleotide sequence ID" value="NZ_QJTI01000017.1"/>
</dbReference>
<evidence type="ECO:0000256" key="1">
    <source>
        <dbReference type="SAM" id="SignalP"/>
    </source>
</evidence>
<proteinExistence type="predicted"/>
<evidence type="ECO:0008006" key="4">
    <source>
        <dbReference type="Google" id="ProtNLM"/>
    </source>
</evidence>
<dbReference type="EMBL" id="QJTI01000017">
    <property type="protein sequence ID" value="PYF01841.1"/>
    <property type="molecule type" value="Genomic_DNA"/>
</dbReference>